<feature type="compositionally biased region" description="Basic and acidic residues" evidence="1">
    <location>
        <begin position="319"/>
        <end position="344"/>
    </location>
</feature>
<feature type="compositionally biased region" description="Basic and acidic residues" evidence="1">
    <location>
        <begin position="218"/>
        <end position="232"/>
    </location>
</feature>
<dbReference type="HOGENOM" id="CLU_600176_0_0_1"/>
<organism evidence="2 3">
    <name type="scientific">Tilletiaria anomala (strain ATCC 24038 / CBS 436.72 / UBC 951)</name>
    <dbReference type="NCBI Taxonomy" id="1037660"/>
    <lineage>
        <taxon>Eukaryota</taxon>
        <taxon>Fungi</taxon>
        <taxon>Dikarya</taxon>
        <taxon>Basidiomycota</taxon>
        <taxon>Ustilaginomycotina</taxon>
        <taxon>Exobasidiomycetes</taxon>
        <taxon>Georgefischeriales</taxon>
        <taxon>Tilletiariaceae</taxon>
        <taxon>Tilletiaria</taxon>
    </lineage>
</organism>
<evidence type="ECO:0000256" key="1">
    <source>
        <dbReference type="SAM" id="MobiDB-lite"/>
    </source>
</evidence>
<dbReference type="Proteomes" id="UP000027361">
    <property type="component" value="Unassembled WGS sequence"/>
</dbReference>
<dbReference type="EMBL" id="JMSN01000007">
    <property type="protein sequence ID" value="KDN52694.1"/>
    <property type="molecule type" value="Genomic_DNA"/>
</dbReference>
<dbReference type="AlphaFoldDB" id="A0A066WNW4"/>
<feature type="region of interest" description="Disordered" evidence="1">
    <location>
        <begin position="319"/>
        <end position="456"/>
    </location>
</feature>
<feature type="compositionally biased region" description="Basic and acidic residues" evidence="1">
    <location>
        <begin position="419"/>
        <end position="429"/>
    </location>
</feature>
<feature type="compositionally biased region" description="Basic and acidic residues" evidence="1">
    <location>
        <begin position="192"/>
        <end position="204"/>
    </location>
</feature>
<dbReference type="InParanoid" id="A0A066WNW4"/>
<dbReference type="RefSeq" id="XP_013245533.1">
    <property type="nucleotide sequence ID" value="XM_013390079.1"/>
</dbReference>
<gene>
    <name evidence="2" type="ORF">K437DRAFT_253889</name>
</gene>
<proteinExistence type="predicted"/>
<dbReference type="PANTHER" id="PTHR40132">
    <property type="entry name" value="PRE-MRNA-SPLICING FACTOR 38B"/>
    <property type="match status" value="1"/>
</dbReference>
<feature type="compositionally biased region" description="Polar residues" evidence="1">
    <location>
        <begin position="125"/>
        <end position="143"/>
    </location>
</feature>
<feature type="compositionally biased region" description="Basic and acidic residues" evidence="1">
    <location>
        <begin position="437"/>
        <end position="456"/>
    </location>
</feature>
<keyword evidence="3" id="KW-1185">Reference proteome</keyword>
<dbReference type="OMA" id="ETDNHNT"/>
<protein>
    <submittedName>
        <fullName evidence="2">Uncharacterized protein</fullName>
    </submittedName>
</protein>
<feature type="compositionally biased region" description="Basic residues" evidence="1">
    <location>
        <begin position="345"/>
        <end position="355"/>
    </location>
</feature>
<evidence type="ECO:0000313" key="3">
    <source>
        <dbReference type="Proteomes" id="UP000027361"/>
    </source>
</evidence>
<feature type="compositionally biased region" description="Polar residues" evidence="1">
    <location>
        <begin position="73"/>
        <end position="82"/>
    </location>
</feature>
<reference evidence="2 3" key="1">
    <citation type="submission" date="2014-05" db="EMBL/GenBank/DDBJ databases">
        <title>Draft genome sequence of a rare smut relative, Tilletiaria anomala UBC 951.</title>
        <authorList>
            <consortium name="DOE Joint Genome Institute"/>
            <person name="Toome M."/>
            <person name="Kuo A."/>
            <person name="Henrissat B."/>
            <person name="Lipzen A."/>
            <person name="Tritt A."/>
            <person name="Yoshinaga Y."/>
            <person name="Zane M."/>
            <person name="Barry K."/>
            <person name="Grigoriev I.V."/>
            <person name="Spatafora J.W."/>
            <person name="Aimea M.C."/>
        </authorList>
    </citation>
    <scope>NUCLEOTIDE SEQUENCE [LARGE SCALE GENOMIC DNA]</scope>
    <source>
        <strain evidence="2 3">UBC 951</strain>
    </source>
</reference>
<sequence length="456" mass="51843">MTSKGNTRPRSHLSDVVSNLVRSSLGQDASSIPPGLKGDDLDRYIADLIAKEAKQRNDPTISSSRNAREEPSTTRAAPTNKQFLSNLIRATEGHNRSVIRHLEKEAHAGQRERTRAEQHGDSDLTFFQSSPKRQDLLNRSQEGPNRCTRALGRVPENGHPRQPSTRMSTRMGHSDAKARGKMRAFSDEEDSEHSREVIFDDPRGAKPAQSSMPRSRHGVRDRSEERTRDAVAPRRHRYRGGSRSASPPPRKTSARDIFPERGNVSHSADLPPSKMDKYFAADYDPRLDIGRDSIEAVTDPRTGLVGDAGWDQMLSVILEKEDAKAERRRLEKEERRCEKEARREERRRRRERRSRASSSSEDDGATSQRKGSSGRDRHKESKKRSRDSERGDRTHGHDHSDILPSRSPSPSPHRSKLQSVREEASDSRKPTSSTELIEMRYPKTREWDMGKRDQSF</sequence>
<feature type="region of interest" description="Disordered" evidence="1">
    <location>
        <begin position="105"/>
        <end position="276"/>
    </location>
</feature>
<evidence type="ECO:0000313" key="2">
    <source>
        <dbReference type="EMBL" id="KDN52694.1"/>
    </source>
</evidence>
<feature type="region of interest" description="Disordered" evidence="1">
    <location>
        <begin position="51"/>
        <end position="82"/>
    </location>
</feature>
<dbReference type="STRING" id="1037660.A0A066WNW4"/>
<feature type="compositionally biased region" description="Basic and acidic residues" evidence="1">
    <location>
        <begin position="386"/>
        <end position="401"/>
    </location>
</feature>
<dbReference type="PANTHER" id="PTHR40132:SF1">
    <property type="entry name" value="PRE-MRNA-SPLICING FACTOR 38B"/>
    <property type="match status" value="1"/>
</dbReference>
<accession>A0A066WNW4</accession>
<dbReference type="GeneID" id="25263700"/>
<feature type="compositionally biased region" description="Basic and acidic residues" evidence="1">
    <location>
        <begin position="105"/>
        <end position="122"/>
    </location>
</feature>
<comment type="caution">
    <text evidence="2">The sequence shown here is derived from an EMBL/GenBank/DDBJ whole genome shotgun (WGS) entry which is preliminary data.</text>
</comment>
<dbReference type="OrthoDB" id="2431475at2759"/>
<name>A0A066WNW4_TILAU</name>